<evidence type="ECO:0000259" key="3">
    <source>
        <dbReference type="SMART" id="SM01283"/>
    </source>
</evidence>
<dbReference type="EnsemblProtists" id="EOD04461">
    <property type="protein sequence ID" value="EOD04461"/>
    <property type="gene ID" value="EMIHUDRAFT_446656"/>
</dbReference>
<dbReference type="KEGG" id="ehx:EMIHUDRAFT_446656"/>
<dbReference type="PANTHER" id="PTHR46334">
    <property type="entry name" value="COSTARS FAMILY PROTEIN ABRACL"/>
    <property type="match status" value="1"/>
</dbReference>
<evidence type="ECO:0000313" key="4">
    <source>
        <dbReference type="EnsemblProtists" id="EOD39593"/>
    </source>
</evidence>
<feature type="region of interest" description="Disordered" evidence="2">
    <location>
        <begin position="27"/>
        <end position="80"/>
    </location>
</feature>
<keyword evidence="5" id="KW-1185">Reference proteome</keyword>
<name>A0A0D3KV08_EMIH1</name>
<evidence type="ECO:0000256" key="1">
    <source>
        <dbReference type="ARBA" id="ARBA00006126"/>
    </source>
</evidence>
<dbReference type="RefSeq" id="XP_005792022.1">
    <property type="nucleotide sequence ID" value="XM_005791965.1"/>
</dbReference>
<feature type="compositionally biased region" description="Basic and acidic residues" evidence="2">
    <location>
        <begin position="33"/>
        <end position="44"/>
    </location>
</feature>
<dbReference type="InterPro" id="IPR044302">
    <property type="entry name" value="Costars"/>
</dbReference>
<dbReference type="GO" id="GO:0032970">
    <property type="term" value="P:regulation of actin filament-based process"/>
    <property type="evidence" value="ECO:0007669"/>
    <property type="project" value="TreeGrafter"/>
</dbReference>
<dbReference type="AlphaFoldDB" id="A0A0D3KV08"/>
<feature type="compositionally biased region" description="Low complexity" evidence="2">
    <location>
        <begin position="151"/>
        <end position="166"/>
    </location>
</feature>
<dbReference type="InterPro" id="IPR027817">
    <property type="entry name" value="Costars_dom"/>
</dbReference>
<feature type="domain" description="Costars" evidence="3">
    <location>
        <begin position="188"/>
        <end position="266"/>
    </location>
</feature>
<dbReference type="GeneID" id="17284864"/>
<proteinExistence type="inferred from homology"/>
<dbReference type="HOGENOM" id="CLU_1035990_0_0_1"/>
<dbReference type="EnsemblProtists" id="EOD39593">
    <property type="protein sequence ID" value="EOD39593"/>
    <property type="gene ID" value="EMIHUDRAFT_433445"/>
</dbReference>
<protein>
    <recommendedName>
        <fullName evidence="3">Costars domain-containing protein</fullName>
    </recommendedName>
</protein>
<comment type="similarity">
    <text evidence="1">Belongs to the costars family.</text>
</comment>
<evidence type="ECO:0000313" key="5">
    <source>
        <dbReference type="Proteomes" id="UP000013827"/>
    </source>
</evidence>
<evidence type="ECO:0000256" key="2">
    <source>
        <dbReference type="SAM" id="MobiDB-lite"/>
    </source>
</evidence>
<reference evidence="4" key="2">
    <citation type="submission" date="2024-10" db="UniProtKB">
        <authorList>
            <consortium name="EnsemblProtists"/>
        </authorList>
    </citation>
    <scope>IDENTIFICATION</scope>
</reference>
<sequence>MAESPSSGSSQRAAAMAALSASSDEIQVNARHVSSEQKAAEGEKALQSARQQAMANLNRKGSAGVVSKSQGSSQHGQALAGLQGKLADEVGTGAKVVPNWKMTAAQKNAAAARAEIKGSGNHAAAKALFGGGPKVLPSGGGTPTSFVPVQKSPAGGAARKPPAAAATPPPPAAAVGSSVGSSTAEAQEGVEKDLALLLAAFPRLGTAEADGSISTTFGKVMDDEELEQQLESLVGTLKAGRKRGLLQWEGQILLKGPHDAVPIKYVGQA</sequence>
<feature type="region of interest" description="Disordered" evidence="2">
    <location>
        <begin position="1"/>
        <end position="20"/>
    </location>
</feature>
<organism evidence="4 5">
    <name type="scientific">Emiliania huxleyi (strain CCMP1516)</name>
    <dbReference type="NCBI Taxonomy" id="280463"/>
    <lineage>
        <taxon>Eukaryota</taxon>
        <taxon>Haptista</taxon>
        <taxon>Haptophyta</taxon>
        <taxon>Prymnesiophyceae</taxon>
        <taxon>Isochrysidales</taxon>
        <taxon>Noelaerhabdaceae</taxon>
        <taxon>Emiliania</taxon>
    </lineage>
</organism>
<dbReference type="KEGG" id="ehx:EMIHUDRAFT_433445"/>
<dbReference type="PaxDb" id="2903-EOD04461"/>
<dbReference type="PANTHER" id="PTHR46334:SF1">
    <property type="entry name" value="COSTARS FAMILY PROTEIN ABRACL"/>
    <property type="match status" value="1"/>
</dbReference>
<dbReference type="GeneID" id="17250610"/>
<feature type="compositionally biased region" description="Polar residues" evidence="2">
    <location>
        <begin position="67"/>
        <end position="76"/>
    </location>
</feature>
<feature type="compositionally biased region" description="Low complexity" evidence="2">
    <location>
        <begin position="173"/>
        <end position="184"/>
    </location>
</feature>
<accession>A0A0D3KV08</accession>
<feature type="region of interest" description="Disordered" evidence="2">
    <location>
        <begin position="135"/>
        <end position="186"/>
    </location>
</feature>
<dbReference type="InterPro" id="IPR038095">
    <property type="entry name" value="Costars_sf"/>
</dbReference>
<dbReference type="RefSeq" id="XP_005756890.1">
    <property type="nucleotide sequence ID" value="XM_005756833.1"/>
</dbReference>
<dbReference type="eggNOG" id="KOG3376">
    <property type="taxonomic scope" value="Eukaryota"/>
</dbReference>
<dbReference type="Pfam" id="PF14705">
    <property type="entry name" value="Costars"/>
    <property type="match status" value="1"/>
</dbReference>
<reference evidence="5" key="1">
    <citation type="journal article" date="2013" name="Nature">
        <title>Pan genome of the phytoplankton Emiliania underpins its global distribution.</title>
        <authorList>
            <person name="Read B.A."/>
            <person name="Kegel J."/>
            <person name="Klute M.J."/>
            <person name="Kuo A."/>
            <person name="Lefebvre S.C."/>
            <person name="Maumus F."/>
            <person name="Mayer C."/>
            <person name="Miller J."/>
            <person name="Monier A."/>
            <person name="Salamov A."/>
            <person name="Young J."/>
            <person name="Aguilar M."/>
            <person name="Claverie J.M."/>
            <person name="Frickenhaus S."/>
            <person name="Gonzalez K."/>
            <person name="Herman E.K."/>
            <person name="Lin Y.C."/>
            <person name="Napier J."/>
            <person name="Ogata H."/>
            <person name="Sarno A.F."/>
            <person name="Shmutz J."/>
            <person name="Schroeder D."/>
            <person name="de Vargas C."/>
            <person name="Verret F."/>
            <person name="von Dassow P."/>
            <person name="Valentin K."/>
            <person name="Van de Peer Y."/>
            <person name="Wheeler G."/>
            <person name="Dacks J.B."/>
            <person name="Delwiche C.F."/>
            <person name="Dyhrman S.T."/>
            <person name="Glockner G."/>
            <person name="John U."/>
            <person name="Richards T."/>
            <person name="Worden A.Z."/>
            <person name="Zhang X."/>
            <person name="Grigoriev I.V."/>
            <person name="Allen A.E."/>
            <person name="Bidle K."/>
            <person name="Borodovsky M."/>
            <person name="Bowler C."/>
            <person name="Brownlee C."/>
            <person name="Cock J.M."/>
            <person name="Elias M."/>
            <person name="Gladyshev V.N."/>
            <person name="Groth M."/>
            <person name="Guda C."/>
            <person name="Hadaegh A."/>
            <person name="Iglesias-Rodriguez M.D."/>
            <person name="Jenkins J."/>
            <person name="Jones B.M."/>
            <person name="Lawson T."/>
            <person name="Leese F."/>
            <person name="Lindquist E."/>
            <person name="Lobanov A."/>
            <person name="Lomsadze A."/>
            <person name="Malik S.B."/>
            <person name="Marsh M.E."/>
            <person name="Mackinder L."/>
            <person name="Mock T."/>
            <person name="Mueller-Roeber B."/>
            <person name="Pagarete A."/>
            <person name="Parker M."/>
            <person name="Probert I."/>
            <person name="Quesneville H."/>
            <person name="Raines C."/>
            <person name="Rensing S.A."/>
            <person name="Riano-Pachon D.M."/>
            <person name="Richier S."/>
            <person name="Rokitta S."/>
            <person name="Shiraiwa Y."/>
            <person name="Soanes D.M."/>
            <person name="van der Giezen M."/>
            <person name="Wahlund T.M."/>
            <person name="Williams B."/>
            <person name="Wilson W."/>
            <person name="Wolfe G."/>
            <person name="Wurch L.L."/>
        </authorList>
    </citation>
    <scope>NUCLEOTIDE SEQUENCE</scope>
</reference>
<dbReference type="SMART" id="SM01283">
    <property type="entry name" value="Costars"/>
    <property type="match status" value="1"/>
</dbReference>
<dbReference type="Gene3D" id="1.10.10.1540">
    <property type="entry name" value="Costar domain"/>
    <property type="match status" value="1"/>
</dbReference>
<dbReference type="Proteomes" id="UP000013827">
    <property type="component" value="Unassembled WGS sequence"/>
</dbReference>